<keyword evidence="10" id="KW-1133">Transmembrane helix</keyword>
<evidence type="ECO:0000256" key="10">
    <source>
        <dbReference type="SAM" id="Phobius"/>
    </source>
</evidence>
<keyword evidence="2" id="KW-1003">Cell membrane</keyword>
<dbReference type="PANTHER" id="PTHR33021:SF234">
    <property type="entry name" value="EARLY NODULIN-LIKE PROTEIN 7"/>
    <property type="match status" value="1"/>
</dbReference>
<evidence type="ECO:0000259" key="12">
    <source>
        <dbReference type="PROSITE" id="PS51485"/>
    </source>
</evidence>
<dbReference type="InterPro" id="IPR008972">
    <property type="entry name" value="Cupredoxin"/>
</dbReference>
<dbReference type="InterPro" id="IPR041846">
    <property type="entry name" value="ENL_dom"/>
</dbReference>
<evidence type="ECO:0000313" key="14">
    <source>
        <dbReference type="Proteomes" id="UP000091857"/>
    </source>
</evidence>
<evidence type="ECO:0000313" key="13">
    <source>
        <dbReference type="EMBL" id="OAY53057.1"/>
    </source>
</evidence>
<organism evidence="13 14">
    <name type="scientific">Manihot esculenta</name>
    <name type="common">Cassava</name>
    <name type="synonym">Jatropha manihot</name>
    <dbReference type="NCBI Taxonomy" id="3983"/>
    <lineage>
        <taxon>Eukaryota</taxon>
        <taxon>Viridiplantae</taxon>
        <taxon>Streptophyta</taxon>
        <taxon>Embryophyta</taxon>
        <taxon>Tracheophyta</taxon>
        <taxon>Spermatophyta</taxon>
        <taxon>Magnoliopsida</taxon>
        <taxon>eudicotyledons</taxon>
        <taxon>Gunneridae</taxon>
        <taxon>Pentapetalae</taxon>
        <taxon>rosids</taxon>
        <taxon>fabids</taxon>
        <taxon>Malpighiales</taxon>
        <taxon>Euphorbiaceae</taxon>
        <taxon>Crotonoideae</taxon>
        <taxon>Manihoteae</taxon>
        <taxon>Manihot</taxon>
    </lineage>
</organism>
<dbReference type="InterPro" id="IPR039391">
    <property type="entry name" value="Phytocyanin-like"/>
</dbReference>
<dbReference type="OMA" id="VYSHWAS"/>
<dbReference type="InterPro" id="IPR003245">
    <property type="entry name" value="Phytocyanin_dom"/>
</dbReference>
<evidence type="ECO:0000256" key="6">
    <source>
        <dbReference type="ARBA" id="ARBA00023157"/>
    </source>
</evidence>
<comment type="subcellular location">
    <subcellularLocation>
        <location evidence="1">Cell membrane</location>
        <topology evidence="1">Lipid-anchor</topology>
        <topology evidence="1">GPI-anchor</topology>
    </subcellularLocation>
</comment>
<evidence type="ECO:0000256" key="4">
    <source>
        <dbReference type="ARBA" id="ARBA00022729"/>
    </source>
</evidence>
<dbReference type="GO" id="GO:0098552">
    <property type="term" value="C:side of membrane"/>
    <property type="evidence" value="ECO:0007669"/>
    <property type="project" value="UniProtKB-KW"/>
</dbReference>
<dbReference type="STRING" id="3983.A0A2C9W3L0"/>
<gene>
    <name evidence="13" type="ORF">MANES_04G132300v8</name>
</gene>
<dbReference type="CDD" id="cd11019">
    <property type="entry name" value="OsENODL1_like"/>
    <property type="match status" value="1"/>
</dbReference>
<feature type="chain" id="PRO_5012654928" description="Phytocyanin domain-containing protein" evidence="11">
    <location>
        <begin position="31"/>
        <end position="189"/>
    </location>
</feature>
<dbReference type="PANTHER" id="PTHR33021">
    <property type="entry name" value="BLUE COPPER PROTEIN"/>
    <property type="match status" value="1"/>
</dbReference>
<dbReference type="GO" id="GO:0005886">
    <property type="term" value="C:plasma membrane"/>
    <property type="evidence" value="ECO:0000318"/>
    <property type="project" value="GO_Central"/>
</dbReference>
<proteinExistence type="inferred from homology"/>
<evidence type="ECO:0000256" key="9">
    <source>
        <dbReference type="ARBA" id="ARBA00035011"/>
    </source>
</evidence>
<keyword evidence="6" id="KW-1015">Disulfide bond</keyword>
<sequence>MKISNMASLVGLFCSCSLVFLASMNGLVDSARVFKVGDGLGWQEPEDNNTAMYNQWAERNRFQVGDSLLFEYKNDSVIEVDKWGYYHCNASKSIVVFNNGRSILNLDRPGPFYFISGAPNHCKNGQRLIVEVMGLHHQRSYSPPPIATPPYSFQLAPSSQTSSGAAVFVRLVSVLVVLLATLVALPRSS</sequence>
<keyword evidence="4 11" id="KW-0732">Signal</keyword>
<evidence type="ECO:0000256" key="2">
    <source>
        <dbReference type="ARBA" id="ARBA00022475"/>
    </source>
</evidence>
<feature type="signal peptide" evidence="11">
    <location>
        <begin position="1"/>
        <end position="30"/>
    </location>
</feature>
<dbReference type="Gramene" id="Manes.04G132300.1.v8.1">
    <property type="protein sequence ID" value="Manes.04G132300.1.v8.1.CDS"/>
    <property type="gene ID" value="Manes.04G132300.v8.1"/>
</dbReference>
<dbReference type="GO" id="GO:0009055">
    <property type="term" value="F:electron transfer activity"/>
    <property type="evidence" value="ECO:0007669"/>
    <property type="project" value="InterPro"/>
</dbReference>
<evidence type="ECO:0000256" key="7">
    <source>
        <dbReference type="ARBA" id="ARBA00023180"/>
    </source>
</evidence>
<comment type="similarity">
    <text evidence="9">Belongs to the early nodulin-like (ENODL) family.</text>
</comment>
<keyword evidence="7" id="KW-0325">Glycoprotein</keyword>
<dbReference type="PROSITE" id="PS51257">
    <property type="entry name" value="PROKAR_LIPOPROTEIN"/>
    <property type="match status" value="1"/>
</dbReference>
<keyword evidence="14" id="KW-1185">Reference proteome</keyword>
<evidence type="ECO:0000256" key="3">
    <source>
        <dbReference type="ARBA" id="ARBA00022622"/>
    </source>
</evidence>
<keyword evidence="8" id="KW-0449">Lipoprotein</keyword>
<evidence type="ECO:0000256" key="11">
    <source>
        <dbReference type="SAM" id="SignalP"/>
    </source>
</evidence>
<dbReference type="Pfam" id="PF02298">
    <property type="entry name" value="Cu_bind_like"/>
    <property type="match status" value="1"/>
</dbReference>
<accession>A0A2C9W3L0</accession>
<feature type="domain" description="Phytocyanin" evidence="12">
    <location>
        <begin position="32"/>
        <end position="134"/>
    </location>
</feature>
<reference evidence="14" key="1">
    <citation type="journal article" date="2016" name="Nat. Biotechnol.">
        <title>Sequencing wild and cultivated cassava and related species reveals extensive interspecific hybridization and genetic diversity.</title>
        <authorList>
            <person name="Bredeson J.V."/>
            <person name="Lyons J.B."/>
            <person name="Prochnik S.E."/>
            <person name="Wu G.A."/>
            <person name="Ha C.M."/>
            <person name="Edsinger-Gonzales E."/>
            <person name="Grimwood J."/>
            <person name="Schmutz J."/>
            <person name="Rabbi I.Y."/>
            <person name="Egesi C."/>
            <person name="Nauluvula P."/>
            <person name="Lebot V."/>
            <person name="Ndunguru J."/>
            <person name="Mkamilo G."/>
            <person name="Bart R.S."/>
            <person name="Setter T.L."/>
            <person name="Gleadow R.M."/>
            <person name="Kulakow P."/>
            <person name="Ferguson M.E."/>
            <person name="Rounsley S."/>
            <person name="Rokhsar D.S."/>
        </authorList>
    </citation>
    <scope>NUCLEOTIDE SEQUENCE [LARGE SCALE GENOMIC DNA]</scope>
    <source>
        <strain evidence="14">cv. AM560-2</strain>
    </source>
</reference>
<keyword evidence="10" id="KW-0812">Transmembrane</keyword>
<dbReference type="PROSITE" id="PS51485">
    <property type="entry name" value="PHYTOCYANIN"/>
    <property type="match status" value="1"/>
</dbReference>
<dbReference type="EMBL" id="CM004390">
    <property type="protein sequence ID" value="OAY53057.1"/>
    <property type="molecule type" value="Genomic_DNA"/>
</dbReference>
<keyword evidence="5 10" id="KW-0472">Membrane</keyword>
<evidence type="ECO:0000256" key="5">
    <source>
        <dbReference type="ARBA" id="ARBA00023136"/>
    </source>
</evidence>
<dbReference type="SUPFAM" id="SSF49503">
    <property type="entry name" value="Cupredoxins"/>
    <property type="match status" value="1"/>
</dbReference>
<dbReference type="AlphaFoldDB" id="A0A2C9W3L0"/>
<keyword evidence="3" id="KW-0336">GPI-anchor</keyword>
<comment type="caution">
    <text evidence="13">The sequence shown here is derived from an EMBL/GenBank/DDBJ whole genome shotgun (WGS) entry which is preliminary data.</text>
</comment>
<evidence type="ECO:0000256" key="1">
    <source>
        <dbReference type="ARBA" id="ARBA00004609"/>
    </source>
</evidence>
<dbReference type="Gene3D" id="2.60.40.420">
    <property type="entry name" value="Cupredoxins - blue copper proteins"/>
    <property type="match status" value="1"/>
</dbReference>
<name>A0A2C9W3L0_MANES</name>
<dbReference type="FunFam" id="2.60.40.420:FF:000010">
    <property type="entry name" value="Early nodulin-like protein 1"/>
    <property type="match status" value="1"/>
</dbReference>
<feature type="transmembrane region" description="Helical" evidence="10">
    <location>
        <begin position="167"/>
        <end position="185"/>
    </location>
</feature>
<protein>
    <recommendedName>
        <fullName evidence="12">Phytocyanin domain-containing protein</fullName>
    </recommendedName>
</protein>
<dbReference type="Proteomes" id="UP000091857">
    <property type="component" value="Chromosome 4"/>
</dbReference>
<evidence type="ECO:0000256" key="8">
    <source>
        <dbReference type="ARBA" id="ARBA00023288"/>
    </source>
</evidence>